<dbReference type="PROSITE" id="PS51406">
    <property type="entry name" value="FIBRINOGEN_C_2"/>
    <property type="match status" value="1"/>
</dbReference>
<dbReference type="PANTHER" id="PTHR19143">
    <property type="entry name" value="FIBRINOGEN/TENASCIN/ANGIOPOEITIN"/>
    <property type="match status" value="1"/>
</dbReference>
<dbReference type="SMART" id="SM00186">
    <property type="entry name" value="FBG"/>
    <property type="match status" value="1"/>
</dbReference>
<feature type="domain" description="Fibrinogen C-terminal" evidence="2">
    <location>
        <begin position="242"/>
        <end position="344"/>
    </location>
</feature>
<proteinExistence type="predicted"/>
<dbReference type="SUPFAM" id="SSF57997">
    <property type="entry name" value="Tropomyosin"/>
    <property type="match status" value="1"/>
</dbReference>
<dbReference type="InterPro" id="IPR050373">
    <property type="entry name" value="Fibrinogen_C-term_domain"/>
</dbReference>
<feature type="coiled-coil region" evidence="1">
    <location>
        <begin position="112"/>
        <end position="139"/>
    </location>
</feature>
<dbReference type="InterPro" id="IPR002181">
    <property type="entry name" value="Fibrinogen_a/b/g_C_dom"/>
</dbReference>
<evidence type="ECO:0000313" key="3">
    <source>
        <dbReference type="EMBL" id="JAC57287.1"/>
    </source>
</evidence>
<accession>A0A034WSI7</accession>
<dbReference type="EMBL" id="GAKP01001665">
    <property type="protein sequence ID" value="JAC57287.1"/>
    <property type="molecule type" value="Transcribed_RNA"/>
</dbReference>
<protein>
    <submittedName>
        <fullName evidence="3">Angiopoietin-4</fullName>
    </submittedName>
</protein>
<dbReference type="InterPro" id="IPR036056">
    <property type="entry name" value="Fibrinogen-like_C"/>
</dbReference>
<dbReference type="Pfam" id="PF00147">
    <property type="entry name" value="Fibrinogen_C"/>
    <property type="match status" value="1"/>
</dbReference>
<dbReference type="Gene3D" id="3.90.215.10">
    <property type="entry name" value="Gamma Fibrinogen, chain A, domain 1"/>
    <property type="match status" value="1"/>
</dbReference>
<keyword evidence="1" id="KW-0175">Coiled coil</keyword>
<evidence type="ECO:0000256" key="1">
    <source>
        <dbReference type="SAM" id="Coils"/>
    </source>
</evidence>
<evidence type="ECO:0000259" key="2">
    <source>
        <dbReference type="PROSITE" id="PS51406"/>
    </source>
</evidence>
<dbReference type="SUPFAM" id="SSF56496">
    <property type="entry name" value="Fibrinogen C-terminal domain-like"/>
    <property type="match status" value="1"/>
</dbReference>
<sequence length="440" mass="50233">ESNTNKRFEMNKEIIRCHCYLILTLLTVSVCRVKAGKDNDSEQESNTNKRFEMNKEIIRCHCYLILTLLTVSVCRVKAGKDNDSEQPFTILLDAGKEIKNVVNSLDSFGGKQDSMEETLKSVQTVMAKIEERLMVLESTVKTVASIEEKVESFGKLLESSLGEIENKLSSTENIQQLNHALIERRLDEFGSNLKSTLSKQGVVQSRVRDLPGKSSAEMQTERDNFATMASSKLKDARNKTILSKPEVYSDCADAWQQRRSEFFNGIYEINVPNFQPFEVFCMSECTNCCPWTVVMQGSAQSAEKIYQRSWLEYKHGFGSAGTDYFIGLDRLHVLTKRTPQALMVRDYVMEKQNIFKEFSIKDERYDFAVDNLVKLMVQPWGYNDISDGTGDTFSSNSVCSKVRGRSWWYNQGCISSFGIESFTENIFMAIRPKVCQEDQQ</sequence>
<reference evidence="3" key="1">
    <citation type="journal article" date="2014" name="BMC Genomics">
        <title>Characterizing the developmental transcriptome of the oriental fruit fly, Bactrocera dorsalis (Diptera: Tephritidae) through comparative genomic analysis with Drosophila melanogaster utilizing modENCODE datasets.</title>
        <authorList>
            <person name="Geib S.M."/>
            <person name="Calla B."/>
            <person name="Hall B."/>
            <person name="Hou S."/>
            <person name="Manoukis N.C."/>
        </authorList>
    </citation>
    <scope>NUCLEOTIDE SEQUENCE</scope>
    <source>
        <strain evidence="3">Punador</strain>
    </source>
</reference>
<dbReference type="AlphaFoldDB" id="A0A034WSI7"/>
<name>A0A034WSI7_BACDO</name>
<dbReference type="InterPro" id="IPR014716">
    <property type="entry name" value="Fibrinogen_a/b/g_C_1"/>
</dbReference>
<dbReference type="OrthoDB" id="7959833at2759"/>
<gene>
    <name evidence="3" type="primary">ANGP4</name>
</gene>
<feature type="non-terminal residue" evidence="3">
    <location>
        <position position="1"/>
    </location>
</feature>
<organism evidence="3">
    <name type="scientific">Bactrocera dorsalis</name>
    <name type="common">Oriental fruit fly</name>
    <name type="synonym">Dacus dorsalis</name>
    <dbReference type="NCBI Taxonomy" id="27457"/>
    <lineage>
        <taxon>Eukaryota</taxon>
        <taxon>Metazoa</taxon>
        <taxon>Ecdysozoa</taxon>
        <taxon>Arthropoda</taxon>
        <taxon>Hexapoda</taxon>
        <taxon>Insecta</taxon>
        <taxon>Pterygota</taxon>
        <taxon>Neoptera</taxon>
        <taxon>Endopterygota</taxon>
        <taxon>Diptera</taxon>
        <taxon>Brachycera</taxon>
        <taxon>Muscomorpha</taxon>
        <taxon>Tephritoidea</taxon>
        <taxon>Tephritidae</taxon>
        <taxon>Bactrocera</taxon>
        <taxon>Bactrocera</taxon>
    </lineage>
</organism>